<dbReference type="InterPro" id="IPR029052">
    <property type="entry name" value="Metallo-depent_PP-like"/>
</dbReference>
<evidence type="ECO:0000256" key="1">
    <source>
        <dbReference type="ARBA" id="ARBA00022729"/>
    </source>
</evidence>
<dbReference type="EMBL" id="LN890655">
    <property type="protein sequence ID" value="CUS03601.2"/>
    <property type="molecule type" value="Genomic_DNA"/>
</dbReference>
<feature type="compositionally biased region" description="Low complexity" evidence="3">
    <location>
        <begin position="336"/>
        <end position="383"/>
    </location>
</feature>
<feature type="signal peptide" evidence="4">
    <location>
        <begin position="1"/>
        <end position="21"/>
    </location>
</feature>
<name>A0A160T0V7_9CHLR</name>
<proteinExistence type="predicted"/>
<dbReference type="PANTHER" id="PTHR10161:SF14">
    <property type="entry name" value="TARTRATE-RESISTANT ACID PHOSPHATASE TYPE 5"/>
    <property type="match status" value="1"/>
</dbReference>
<evidence type="ECO:0000313" key="6">
    <source>
        <dbReference type="EMBL" id="CUS03601.2"/>
    </source>
</evidence>
<dbReference type="InterPro" id="IPR004843">
    <property type="entry name" value="Calcineurin-like_PHP"/>
</dbReference>
<organism evidence="6 7">
    <name type="scientific">Candidatus Promineifilum breve</name>
    <dbReference type="NCBI Taxonomy" id="1806508"/>
    <lineage>
        <taxon>Bacteria</taxon>
        <taxon>Bacillati</taxon>
        <taxon>Chloroflexota</taxon>
        <taxon>Ardenticatenia</taxon>
        <taxon>Candidatus Promineifilales</taxon>
        <taxon>Candidatus Promineifilaceae</taxon>
        <taxon>Candidatus Promineifilum</taxon>
    </lineage>
</organism>
<feature type="chain" id="PRO_5008240519" evidence="4">
    <location>
        <begin position="22"/>
        <end position="432"/>
    </location>
</feature>
<reference evidence="6" key="1">
    <citation type="submission" date="2016-01" db="EMBL/GenBank/DDBJ databases">
        <authorList>
            <person name="Mcilroy J.S."/>
            <person name="Karst M S."/>
            <person name="Albertsen M."/>
        </authorList>
    </citation>
    <scope>NUCLEOTIDE SEQUENCE</scope>
    <source>
        <strain evidence="6">Cfx-K</strain>
    </source>
</reference>
<dbReference type="KEGG" id="pbf:CFX0092_A1723"/>
<feature type="compositionally biased region" description="Pro residues" evidence="3">
    <location>
        <begin position="325"/>
        <end position="335"/>
    </location>
</feature>
<feature type="region of interest" description="Disordered" evidence="3">
    <location>
        <begin position="317"/>
        <end position="383"/>
    </location>
</feature>
<keyword evidence="1 4" id="KW-0732">Signal</keyword>
<dbReference type="OrthoDB" id="9809781at2"/>
<sequence length="432" mass="45558">MKSRSVAAVLLIALLAWPLVNQWAKQARTTPLVPLTPVPQPADTLYRFAVIGDYGDNSAGEAAVAALVAGWNPDFVITTGDNNYPNGGAATIDRNIGQFYSAFIGNYHGQYGLGSPTNRFWPSLGNHDWHSIGCGAAGCNGPYFDYFTLPGNERYYQVDYGPLRLYALDSAGTEPDGETFDSVQGNWLQGALAASDACYDVVYFHHPPYSSGKHGSNEKMRWPFAAWGADVVLSGHEHSYERLDVAGMPYFVNGIGGKSKYPFSHIGDLPEGVTSVVRYNENYGAMLVTLSQTGIVAQLFDADGNLIDQYTQAKDCGGATTPTATPTPTPSPTPTATPTITSTSTPTATGTPTASPTTTSTPTASPTPTITTTPTATPTGTLTITATPTMTATTTPTPTMPPVSTATATATGTVEPTPAFRWSLFLPGVVSD</sequence>
<dbReference type="SUPFAM" id="SSF56300">
    <property type="entry name" value="Metallo-dependent phosphatases"/>
    <property type="match status" value="1"/>
</dbReference>
<dbReference type="GO" id="GO:0016787">
    <property type="term" value="F:hydrolase activity"/>
    <property type="evidence" value="ECO:0007669"/>
    <property type="project" value="UniProtKB-KW"/>
</dbReference>
<feature type="domain" description="Calcineurin-like phosphoesterase" evidence="5">
    <location>
        <begin position="47"/>
        <end position="240"/>
    </location>
</feature>
<gene>
    <name evidence="6" type="ORF">CFX0092_A1723</name>
</gene>
<dbReference type="RefSeq" id="WP_095043063.1">
    <property type="nucleotide sequence ID" value="NZ_LN890655.1"/>
</dbReference>
<accession>A0A160T0V7</accession>
<evidence type="ECO:0000256" key="4">
    <source>
        <dbReference type="SAM" id="SignalP"/>
    </source>
</evidence>
<evidence type="ECO:0000256" key="3">
    <source>
        <dbReference type="SAM" id="MobiDB-lite"/>
    </source>
</evidence>
<keyword evidence="2" id="KW-0378">Hydrolase</keyword>
<dbReference type="PANTHER" id="PTHR10161">
    <property type="entry name" value="TARTRATE-RESISTANT ACID PHOSPHATASE TYPE 5"/>
    <property type="match status" value="1"/>
</dbReference>
<evidence type="ECO:0000256" key="2">
    <source>
        <dbReference type="ARBA" id="ARBA00022801"/>
    </source>
</evidence>
<dbReference type="Proteomes" id="UP000215027">
    <property type="component" value="Chromosome I"/>
</dbReference>
<dbReference type="AlphaFoldDB" id="A0A160T0V7"/>
<evidence type="ECO:0000259" key="5">
    <source>
        <dbReference type="Pfam" id="PF00149"/>
    </source>
</evidence>
<keyword evidence="7" id="KW-1185">Reference proteome</keyword>
<dbReference type="Gene3D" id="3.60.21.10">
    <property type="match status" value="1"/>
</dbReference>
<evidence type="ECO:0000313" key="7">
    <source>
        <dbReference type="Proteomes" id="UP000215027"/>
    </source>
</evidence>
<dbReference type="InterPro" id="IPR051558">
    <property type="entry name" value="Metallophosphoesterase_PAP"/>
</dbReference>
<protein>
    <submittedName>
        <fullName evidence="6">Phosphodiesterase/alkaline phosphatase D (Modular protein)</fullName>
    </submittedName>
</protein>
<dbReference type="Pfam" id="PF00149">
    <property type="entry name" value="Metallophos"/>
    <property type="match status" value="1"/>
</dbReference>